<protein>
    <recommendedName>
        <fullName evidence="3">TonB C-terminal domain-containing protein</fullName>
    </recommendedName>
</protein>
<dbReference type="RefSeq" id="WP_273688371.1">
    <property type="nucleotide sequence ID" value="NZ_CP117411.1"/>
</dbReference>
<evidence type="ECO:0000313" key="1">
    <source>
        <dbReference type="EMBL" id="WCT73829.1"/>
    </source>
</evidence>
<keyword evidence="2" id="KW-1185">Reference proteome</keyword>
<dbReference type="EMBL" id="CP117411">
    <property type="protein sequence ID" value="WCT73829.1"/>
    <property type="molecule type" value="Genomic_DNA"/>
</dbReference>
<name>A0ABY7TNN6_9SPHN</name>
<evidence type="ECO:0000313" key="2">
    <source>
        <dbReference type="Proteomes" id="UP001220395"/>
    </source>
</evidence>
<proteinExistence type="predicted"/>
<gene>
    <name evidence="1" type="ORF">PQ455_00940</name>
</gene>
<sequence length="392" mass="42346">MTPFAIAALLAAAAPPPPAEPTIVVTARPLDSLKRDLDACVARQCPLADDVAASLAYAEGLFVAGDYDSGARTLHASLRRNRGGAAESPERVAELYRGLANISLHQGETDWQERSTYRTAATLNHGANVALASRLTAQLDIGDLQLTRGLDGIGADGDDRLRAIRTYEDVSRKAHAAGLRQIAGFADLRRAKYYYAFGRRGKGRSIYQALMAAEGDDMAAFREGARILIARQRDPEAPPDMAALSRNAAALSPGGRQSLLWAPRAEDVVWRPVPPRKNPGSANVAPGYAHVWADVAFRVEPDGTVSDVQVLRTADNVATPWLADELKRLSGRLYTPLPPGTTSPNAERLERYSYTFAFVPGEKSRLRVRGSTPTIERLDLTPENGVGRTASR</sequence>
<evidence type="ECO:0008006" key="3">
    <source>
        <dbReference type="Google" id="ProtNLM"/>
    </source>
</evidence>
<dbReference type="Proteomes" id="UP001220395">
    <property type="component" value="Chromosome"/>
</dbReference>
<reference evidence="1 2" key="1">
    <citation type="submission" date="2023-02" db="EMBL/GenBank/DDBJ databases">
        <title>Genome sequence of Sphingomonas naphthae.</title>
        <authorList>
            <person name="Kim S."/>
            <person name="Heo J."/>
            <person name="Kwon S.-W."/>
        </authorList>
    </citation>
    <scope>NUCLEOTIDE SEQUENCE [LARGE SCALE GENOMIC DNA]</scope>
    <source>
        <strain evidence="1 2">KACC 18716</strain>
    </source>
</reference>
<organism evidence="1 2">
    <name type="scientific">Sphingomonas naphthae</name>
    <dbReference type="NCBI Taxonomy" id="1813468"/>
    <lineage>
        <taxon>Bacteria</taxon>
        <taxon>Pseudomonadati</taxon>
        <taxon>Pseudomonadota</taxon>
        <taxon>Alphaproteobacteria</taxon>
        <taxon>Sphingomonadales</taxon>
        <taxon>Sphingomonadaceae</taxon>
        <taxon>Sphingomonas</taxon>
    </lineage>
</organism>
<accession>A0ABY7TNN6</accession>